<sequence length="120" mass="13298">MAAILAHPGIGDGRPSDAWAELTTLNEGDTMMLRWLFLKQLPANVRTTIAPDAETLSTMEFGDRADACYRAYAGDSSPEPYDVSACFSGSPRNPPRPRTKTQHKRRKNSLGHCFIHDRHG</sequence>
<feature type="non-terminal residue" evidence="2">
    <location>
        <position position="120"/>
    </location>
</feature>
<feature type="compositionally biased region" description="Basic residues" evidence="1">
    <location>
        <begin position="95"/>
        <end position="109"/>
    </location>
</feature>
<evidence type="ECO:0000313" key="2">
    <source>
        <dbReference type="EMBL" id="CAB4046346.1"/>
    </source>
</evidence>
<dbReference type="EMBL" id="CACRXK020050487">
    <property type="protein sequence ID" value="CAB4046346.1"/>
    <property type="molecule type" value="Genomic_DNA"/>
</dbReference>
<reference evidence="2" key="1">
    <citation type="submission" date="2020-04" db="EMBL/GenBank/DDBJ databases">
        <authorList>
            <person name="Alioto T."/>
            <person name="Alioto T."/>
            <person name="Gomez Garrido J."/>
        </authorList>
    </citation>
    <scope>NUCLEOTIDE SEQUENCE</scope>
    <source>
        <strain evidence="2">A484AB</strain>
    </source>
</reference>
<accession>A0A7D9KNV5</accession>
<feature type="region of interest" description="Disordered" evidence="1">
    <location>
        <begin position="83"/>
        <end position="110"/>
    </location>
</feature>
<dbReference type="Proteomes" id="UP001152795">
    <property type="component" value="Unassembled WGS sequence"/>
</dbReference>
<proteinExistence type="predicted"/>
<dbReference type="AlphaFoldDB" id="A0A7D9KNV5"/>
<organism evidence="2 3">
    <name type="scientific">Paramuricea clavata</name>
    <name type="common">Red gorgonian</name>
    <name type="synonym">Violescent sea-whip</name>
    <dbReference type="NCBI Taxonomy" id="317549"/>
    <lineage>
        <taxon>Eukaryota</taxon>
        <taxon>Metazoa</taxon>
        <taxon>Cnidaria</taxon>
        <taxon>Anthozoa</taxon>
        <taxon>Octocorallia</taxon>
        <taxon>Malacalcyonacea</taxon>
        <taxon>Plexauridae</taxon>
        <taxon>Paramuricea</taxon>
    </lineage>
</organism>
<evidence type="ECO:0000313" key="3">
    <source>
        <dbReference type="Proteomes" id="UP001152795"/>
    </source>
</evidence>
<name>A0A7D9KNV5_PARCT</name>
<keyword evidence="3" id="KW-1185">Reference proteome</keyword>
<gene>
    <name evidence="2" type="ORF">PACLA_8A054842</name>
</gene>
<evidence type="ECO:0000256" key="1">
    <source>
        <dbReference type="SAM" id="MobiDB-lite"/>
    </source>
</evidence>
<protein>
    <submittedName>
        <fullName evidence="2">Uncharacterized protein</fullName>
    </submittedName>
</protein>
<comment type="caution">
    <text evidence="2">The sequence shown here is derived from an EMBL/GenBank/DDBJ whole genome shotgun (WGS) entry which is preliminary data.</text>
</comment>